<dbReference type="Gene3D" id="3.40.50.300">
    <property type="entry name" value="P-loop containing nucleotide triphosphate hydrolases"/>
    <property type="match status" value="2"/>
</dbReference>
<evidence type="ECO:0000256" key="3">
    <source>
        <dbReference type="ARBA" id="ARBA00022741"/>
    </source>
</evidence>
<dbReference type="EMBL" id="CP002083">
    <property type="protein sequence ID" value="ADJ24679.1"/>
    <property type="molecule type" value="Genomic_DNA"/>
</dbReference>
<name>D8JUP9_HYPDA</name>
<dbReference type="InterPro" id="IPR003395">
    <property type="entry name" value="RecF/RecN/SMC_N"/>
</dbReference>
<feature type="coiled-coil region" evidence="7">
    <location>
        <begin position="282"/>
        <end position="327"/>
    </location>
</feature>
<dbReference type="Pfam" id="PF02463">
    <property type="entry name" value="SMC_N"/>
    <property type="match status" value="1"/>
</dbReference>
<dbReference type="SUPFAM" id="SSF52540">
    <property type="entry name" value="P-loop containing nucleoside triphosphate hydrolases"/>
    <property type="match status" value="1"/>
</dbReference>
<dbReference type="Proteomes" id="UP000002033">
    <property type="component" value="Chromosome"/>
</dbReference>
<dbReference type="PANTHER" id="PTHR43977">
    <property type="entry name" value="STRUCTURAL MAINTENANCE OF CHROMOSOMES PROTEIN 3"/>
    <property type="match status" value="1"/>
</dbReference>
<protein>
    <recommendedName>
        <fullName evidence="7">Chromosome partition protein Smc</fullName>
    </recommendedName>
</protein>
<comment type="function">
    <text evidence="7">Required for chromosome condensation and partitioning.</text>
</comment>
<evidence type="ECO:0000313" key="9">
    <source>
        <dbReference type="EMBL" id="ADJ24679.1"/>
    </source>
</evidence>
<keyword evidence="10" id="KW-1185">Reference proteome</keyword>
<evidence type="ECO:0000256" key="1">
    <source>
        <dbReference type="ARBA" id="ARBA00004496"/>
    </source>
</evidence>
<dbReference type="OrthoDB" id="9808768at2"/>
<dbReference type="KEGG" id="hdn:Hden_2883"/>
<dbReference type="eggNOG" id="COG1196">
    <property type="taxonomic scope" value="Bacteria"/>
</dbReference>
<dbReference type="GO" id="GO:0005524">
    <property type="term" value="F:ATP binding"/>
    <property type="evidence" value="ECO:0007669"/>
    <property type="project" value="UniProtKB-UniRule"/>
</dbReference>
<dbReference type="CDD" id="cd03278">
    <property type="entry name" value="ABC_SMC_barmotin"/>
    <property type="match status" value="1"/>
</dbReference>
<evidence type="ECO:0000259" key="8">
    <source>
        <dbReference type="Pfam" id="PF02463"/>
    </source>
</evidence>
<organism evidence="9 10">
    <name type="scientific">Hyphomicrobium denitrificans (strain ATCC 51888 / DSM 1869 / NCIMB 11706 / TK 0415)</name>
    <dbReference type="NCBI Taxonomy" id="582899"/>
    <lineage>
        <taxon>Bacteria</taxon>
        <taxon>Pseudomonadati</taxon>
        <taxon>Pseudomonadota</taxon>
        <taxon>Alphaproteobacteria</taxon>
        <taxon>Hyphomicrobiales</taxon>
        <taxon>Hyphomicrobiaceae</taxon>
        <taxon>Hyphomicrobium</taxon>
    </lineage>
</organism>
<dbReference type="NCBIfam" id="TIGR02168">
    <property type="entry name" value="SMC_prok_B"/>
    <property type="match status" value="1"/>
</dbReference>
<accession>D8JUP9</accession>
<dbReference type="GO" id="GO:0007059">
    <property type="term" value="P:chromosome segregation"/>
    <property type="evidence" value="ECO:0007669"/>
    <property type="project" value="UniProtKB-UniRule"/>
</dbReference>
<dbReference type="GO" id="GO:0030261">
    <property type="term" value="P:chromosome condensation"/>
    <property type="evidence" value="ECO:0007669"/>
    <property type="project" value="InterPro"/>
</dbReference>
<feature type="coiled-coil region" evidence="7">
    <location>
        <begin position="928"/>
        <end position="990"/>
    </location>
</feature>
<dbReference type="STRING" id="582899.Hden_2883"/>
<keyword evidence="4 7" id="KW-0067">ATP-binding</keyword>
<comment type="domain">
    <text evidence="7">Contains large globular domains required for ATP hydrolysis at each terminus and a third globular domain forming a flexible hinge near the middle of the molecule. These domains are separated by coiled-coil structures.</text>
</comment>
<dbReference type="HAMAP" id="MF_01894">
    <property type="entry name" value="Smc_prok"/>
    <property type="match status" value="1"/>
</dbReference>
<dbReference type="PIRSF" id="PIRSF005719">
    <property type="entry name" value="SMC"/>
    <property type="match status" value="1"/>
</dbReference>
<dbReference type="InterPro" id="IPR024704">
    <property type="entry name" value="SMC"/>
</dbReference>
<dbReference type="AlphaFoldDB" id="D8JUP9"/>
<feature type="coiled-coil region" evidence="7">
    <location>
        <begin position="170"/>
        <end position="211"/>
    </location>
</feature>
<evidence type="ECO:0000256" key="7">
    <source>
        <dbReference type="HAMAP-Rule" id="MF_01894"/>
    </source>
</evidence>
<keyword evidence="6 7" id="KW-0238">DNA-binding</keyword>
<dbReference type="FunFam" id="3.40.50.300:FF:000901">
    <property type="entry name" value="Chromosome partition protein Smc"/>
    <property type="match status" value="1"/>
</dbReference>
<keyword evidence="2 7" id="KW-0963">Cytoplasm</keyword>
<feature type="coiled-coil region" evidence="7">
    <location>
        <begin position="648"/>
        <end position="817"/>
    </location>
</feature>
<feature type="binding site" evidence="7">
    <location>
        <begin position="32"/>
        <end position="39"/>
    </location>
    <ligand>
        <name>ATP</name>
        <dbReference type="ChEBI" id="CHEBI:30616"/>
    </ligand>
</feature>
<comment type="subcellular location">
    <subcellularLocation>
        <location evidence="1 7">Cytoplasm</location>
    </subcellularLocation>
</comment>
<keyword evidence="5 7" id="KW-0175">Coiled coil</keyword>
<dbReference type="SUPFAM" id="SSF75553">
    <property type="entry name" value="Smc hinge domain"/>
    <property type="match status" value="1"/>
</dbReference>
<reference evidence="10" key="1">
    <citation type="journal article" date="2011" name="J. Bacteriol.">
        <title>Genome sequences of eight morphologically diverse alphaproteobacteria.</title>
        <authorList>
            <consortium name="US DOE Joint Genome Institute"/>
            <person name="Brown P.J."/>
            <person name="Kysela D.T."/>
            <person name="Buechlein A."/>
            <person name="Hemmerich C."/>
            <person name="Brun Y.V."/>
        </authorList>
    </citation>
    <scope>NUCLEOTIDE SEQUENCE [LARGE SCALE GENOMIC DNA]</scope>
    <source>
        <strain evidence="10">ATCC 51888 / DSM 1869 / NCIB 11706 / TK 0415</strain>
    </source>
</reference>
<dbReference type="GO" id="GO:0006260">
    <property type="term" value="P:DNA replication"/>
    <property type="evidence" value="ECO:0007669"/>
    <property type="project" value="UniProtKB-UniRule"/>
</dbReference>
<feature type="domain" description="RecF/RecN/SMC N-terminal" evidence="8">
    <location>
        <begin position="3"/>
        <end position="1136"/>
    </location>
</feature>
<evidence type="ECO:0000256" key="4">
    <source>
        <dbReference type="ARBA" id="ARBA00022840"/>
    </source>
</evidence>
<proteinExistence type="inferred from homology"/>
<dbReference type="GO" id="GO:0005694">
    <property type="term" value="C:chromosome"/>
    <property type="evidence" value="ECO:0007669"/>
    <property type="project" value="InterPro"/>
</dbReference>
<evidence type="ECO:0000256" key="5">
    <source>
        <dbReference type="ARBA" id="ARBA00023054"/>
    </source>
</evidence>
<dbReference type="HOGENOM" id="CLU_001042_2_2_5"/>
<sequence>MKITRLRILGFKSFVDPTELVIEPGLTGVVGPNGCGKSNLLEALRWVMGESSHKSMRAAAMDDVIFSGSGGRPERQSAEVTMFLDNSARRAPAEFNDNDTIEITRRIEREAGSAYRINGREVRARDVKVLFEDAATGARSPALVRQGQIGELVNAKPEHRRRILEDAAGIAGLHTRRHEAELRLRAAEANIERLSDVVGQLQSQSDSLKRQARQARRYKEISGEIRQQEALARHLTWQDAQASVDQDEAQLAHAMARLGAATEAEAKSFNEELRLAEGLPPLREAEAEKAAALARFKIEQENLEREAQRAADRARELDARLKQLEADLTRESGFIREAKETLVHLDADLTAISEADAKAVDEEASERSNLEKAEARRVETDAHFADITHRAAEARARLRSLEEALQERKDLVTKITRQVASFDTQIADITANAPDRQQLDEVSERGHALSQEITDIEAQTVAAEEAVKTTQAEARSRRDEAQRVRLAANAFSTERETIAKLLAVADEGAYPPAVDQIRVSPGYETALGAALGDDLEAPLATEASVHWRHLDVPAEEHALPAEAEPMVMHVQAPQELTRRLRQIGVVHRSAGPLLQPHLKPGQRLVSLEGDLWRWDGFVAAAGGVTPAAQRLAHKNRLLELDRKAQAVLNEAKDTIEAERAAADAAQKAEADERRLRQLWRDKQNELAQIRQKLTSLEKLQRESETRLAAVTAQRARADEDLTNAQARHVEIEAHIVTMSAGEDLEPLLKTAQTEAEQARREVAEARVRVGSIERDRQIRAERIRHANADIARWKGRHESAEQQVQALEARLTETRGEIEANADLPARIAAQRETLLSALSRADEDRKSAADALATVEASLRAATEGLRAAQTEVSSAREANARIETRLENGRLRRQEAARHIRETFEVAPEDCLAIAAVSEFSTIPPLAEVEKQLTRLKADRERLGGVNLQADDDLAEVSKQLEGLGAEKNDLEQGIQKLRGAIQQLNKEGKARLDEAFATVNAHFERLFTHLFGGGEARLEMIESPEDPLEGGLEIIAKPPGKKPATLSLLSGGEQTLTALSLIFAVFLTNPSPICVLDEVDAPLDDANVDRFCRLMEQMASETATRFLAITHHPMTMARMNRLFGVTMAEKGVSQLVSVDLQTAQSFREAG</sequence>
<dbReference type="GO" id="GO:0016887">
    <property type="term" value="F:ATP hydrolysis activity"/>
    <property type="evidence" value="ECO:0007669"/>
    <property type="project" value="InterPro"/>
</dbReference>
<feature type="coiled-coil region" evidence="7">
    <location>
        <begin position="384"/>
        <end position="418"/>
    </location>
</feature>
<comment type="similarity">
    <text evidence="7">Belongs to the SMC family.</text>
</comment>
<evidence type="ECO:0000256" key="2">
    <source>
        <dbReference type="ARBA" id="ARBA00022490"/>
    </source>
</evidence>
<gene>
    <name evidence="7" type="primary">smc</name>
    <name evidence="9" type="ordered locus">Hden_2883</name>
</gene>
<comment type="subunit">
    <text evidence="7">Homodimer.</text>
</comment>
<dbReference type="InterPro" id="IPR011890">
    <property type="entry name" value="SMC_prok"/>
</dbReference>
<dbReference type="InterPro" id="IPR036277">
    <property type="entry name" value="SMC_hinge_sf"/>
</dbReference>
<dbReference type="GO" id="GO:0007062">
    <property type="term" value="P:sister chromatid cohesion"/>
    <property type="evidence" value="ECO:0007669"/>
    <property type="project" value="InterPro"/>
</dbReference>
<evidence type="ECO:0000256" key="6">
    <source>
        <dbReference type="ARBA" id="ARBA00023125"/>
    </source>
</evidence>
<evidence type="ECO:0000313" key="10">
    <source>
        <dbReference type="Proteomes" id="UP000002033"/>
    </source>
</evidence>
<dbReference type="RefSeq" id="WP_013216838.1">
    <property type="nucleotide sequence ID" value="NC_014313.1"/>
</dbReference>
<keyword evidence="3 7" id="KW-0547">Nucleotide-binding</keyword>
<dbReference type="InterPro" id="IPR027417">
    <property type="entry name" value="P-loop_NTPase"/>
</dbReference>
<dbReference type="GO" id="GO:0005737">
    <property type="term" value="C:cytoplasm"/>
    <property type="evidence" value="ECO:0007669"/>
    <property type="project" value="UniProtKB-SubCell"/>
</dbReference>
<dbReference type="GO" id="GO:0003677">
    <property type="term" value="F:DNA binding"/>
    <property type="evidence" value="ECO:0007669"/>
    <property type="project" value="UniProtKB-UniRule"/>
</dbReference>